<accession>A0ABV0F5Y1</accession>
<keyword evidence="3" id="KW-1185">Reference proteome</keyword>
<dbReference type="InterPro" id="IPR010982">
    <property type="entry name" value="Lambda_DNA-bd_dom_sf"/>
</dbReference>
<gene>
    <name evidence="2" type="ORF">ABGV49_00150</name>
</gene>
<evidence type="ECO:0000313" key="2">
    <source>
        <dbReference type="EMBL" id="MEO2215477.1"/>
    </source>
</evidence>
<dbReference type="Gene3D" id="1.10.260.40">
    <property type="entry name" value="lambda repressor-like DNA-binding domains"/>
    <property type="match status" value="1"/>
</dbReference>
<reference evidence="2 3" key="1">
    <citation type="submission" date="2024-05" db="EMBL/GenBank/DDBJ databases">
        <authorList>
            <person name="De Oliveira J.P."/>
            <person name="Noriler S.A."/>
            <person name="De Oliveira A.G."/>
            <person name="Sipoli D.S."/>
        </authorList>
    </citation>
    <scope>NUCLEOTIDE SEQUENCE [LARGE SCALE GENOMIC DNA]</scope>
    <source>
        <strain evidence="2 3">LABIM189</strain>
    </source>
</reference>
<sequence>MTEQKSLLPVERGNEQLGGTIASRLPVVLAFPEDRPIVGRDLDTFKEYFGATVAQALAALGIQTHGRWSTIVKKNADLPVDGAIANLVRWYAAHPERFPFGQVDMPTLRLRLSINQDSFAQLFGRRKVAVSHWERKQVKPEPQVQIIAREIDDLLKSYEHQAEQERDGSPRMIVQHLLHKLDEIEQDKGLRSKGEILAAIRETLQMEEQNILVKQEATTRSLDMLHEFMDIAALNSSLIPASPPRRKASPQSLAPSAED</sequence>
<protein>
    <submittedName>
        <fullName evidence="2">Uncharacterized protein</fullName>
    </submittedName>
</protein>
<organism evidence="2 3">
    <name type="scientific">Chromobacterium vaccinii</name>
    <dbReference type="NCBI Taxonomy" id="1108595"/>
    <lineage>
        <taxon>Bacteria</taxon>
        <taxon>Pseudomonadati</taxon>
        <taxon>Pseudomonadota</taxon>
        <taxon>Betaproteobacteria</taxon>
        <taxon>Neisseriales</taxon>
        <taxon>Chromobacteriaceae</taxon>
        <taxon>Chromobacterium</taxon>
    </lineage>
</organism>
<name>A0ABV0F5Y1_9NEIS</name>
<dbReference type="EMBL" id="JBDOJC010000001">
    <property type="protein sequence ID" value="MEO2215477.1"/>
    <property type="molecule type" value="Genomic_DNA"/>
</dbReference>
<proteinExistence type="predicted"/>
<comment type="caution">
    <text evidence="2">The sequence shown here is derived from an EMBL/GenBank/DDBJ whole genome shotgun (WGS) entry which is preliminary data.</text>
</comment>
<dbReference type="Proteomes" id="UP001455709">
    <property type="component" value="Unassembled WGS sequence"/>
</dbReference>
<dbReference type="RefSeq" id="WP_347369276.1">
    <property type="nucleotide sequence ID" value="NZ_JBDOJC010000001.1"/>
</dbReference>
<evidence type="ECO:0000256" key="1">
    <source>
        <dbReference type="SAM" id="MobiDB-lite"/>
    </source>
</evidence>
<feature type="region of interest" description="Disordered" evidence="1">
    <location>
        <begin position="239"/>
        <end position="259"/>
    </location>
</feature>
<evidence type="ECO:0000313" key="3">
    <source>
        <dbReference type="Proteomes" id="UP001455709"/>
    </source>
</evidence>
<feature type="compositionally biased region" description="Polar residues" evidence="1">
    <location>
        <begin position="249"/>
        <end position="259"/>
    </location>
</feature>